<evidence type="ECO:0000256" key="5">
    <source>
        <dbReference type="ARBA" id="ARBA00022781"/>
    </source>
</evidence>
<evidence type="ECO:0000313" key="15">
    <source>
        <dbReference type="EMBL" id="KPM04842.1"/>
    </source>
</evidence>
<evidence type="ECO:0000256" key="2">
    <source>
        <dbReference type="ARBA" id="ARBA00012473"/>
    </source>
</evidence>
<dbReference type="InterPro" id="IPR023366">
    <property type="entry name" value="ATP_synth_asu-like_sf"/>
</dbReference>
<evidence type="ECO:0000256" key="10">
    <source>
        <dbReference type="SAM" id="MobiDB-lite"/>
    </source>
</evidence>
<feature type="domain" description="ATP synthase A/B type C-terminal" evidence="14">
    <location>
        <begin position="671"/>
        <end position="767"/>
    </location>
</feature>
<keyword evidence="5" id="KW-0375">Hydrogen ion transport</keyword>
<feature type="domain" description="ATPase F1/V1/A1 complex alpha/beta subunit nucleotide-binding" evidence="11">
    <location>
        <begin position="510"/>
        <end position="663"/>
    </location>
</feature>
<dbReference type="PROSITE" id="PS00152">
    <property type="entry name" value="ATPASE_ALPHA_BETA"/>
    <property type="match status" value="1"/>
</dbReference>
<evidence type="ECO:0000256" key="9">
    <source>
        <dbReference type="ARBA" id="ARBA00048383"/>
    </source>
</evidence>
<comment type="caution">
    <text evidence="15">The sequence shown here is derived from an EMBL/GenBank/DDBJ whole genome shotgun (WGS) entry which is preliminary data.</text>
</comment>
<dbReference type="InterPro" id="IPR020003">
    <property type="entry name" value="ATPase_a/bsu_AS"/>
</dbReference>
<dbReference type="CDD" id="cd18111">
    <property type="entry name" value="ATP-synt_V_A-type_alpha_C"/>
    <property type="match status" value="1"/>
</dbReference>
<evidence type="ECO:0000256" key="6">
    <source>
        <dbReference type="ARBA" id="ARBA00022840"/>
    </source>
</evidence>
<keyword evidence="8" id="KW-0406">Ion transport</keyword>
<sequence>MSRSFNRPMTHQEYLKIRYLSNNADEDDRKLKKKKSKSSKTGSFVKNATVKIVDEDVDFRQLTKHNNSDDEELYFGTKEERPVISEVIDERPTHLRTDDDRKSKWKAIVFRDRKSGKIRDIDKELEEKKALDEEKAIREMEKKAVYDRWSKGLTQREEQLEKIESDLHEMSKPLARYEDDEDLDKLLRERDREDDPMLKEIQKKRKEEKLKDPNSKIFPEYQGPPPPPNRFGIRPGYRWDGVDRSNGFENKYFSKIAEREATREEAYQWSTTENFSSNLPKIRDAKESQYGYVFAVSGPVVTAEKMSGAAMYELVRVGHDELVGEIIRLEAGVTIGDPVLRTGKPLSVELGPGIMGSIFDGIQRPLQEIHVNTNSIYIPKGVSTTALNRSTKWDFQPQNVRVGSNITGGDIFGFVQENTLIKHKILLPPKARGIVTYIAEAGSYDLNVCDQSKQYLFKFETDIILETDFDGVLTKYSMLQIWPVRQMRPTAEKLAANHPLLTGQRIDGKTESIMQRTTLVANTSNMPVAAREASIYTGITLAEYFRDMGYNVSMMADSTSRWAEALREISGRLAEMPADSGYPAYLSARLASFYERAGRVKCIGNPSREGSVSIVGAVSPPGGDFSDPVTSATLGIVQVFWGLDKKLAQRKHFPSINWLISYSKYMRALDEYYERNYPDFVPLRTKCQQILQEEEDLSEIVQLVGKASLAETDKITLEVAKIIKEDFLQQNGYTPYDRFCPFYKTVGMMKNMIGFYDLAKNAVDSAKGDNKITYAMIKEAMSDTMYQLSSMKFKDPVKLGEAKIKKDFEELYENMQQAFRNLED</sequence>
<dbReference type="InterPro" id="IPR000194">
    <property type="entry name" value="ATPase_F1/V1/A1_a/bsu_nucl-bd"/>
</dbReference>
<protein>
    <recommendedName>
        <fullName evidence="2">H(+)-transporting two-sector ATPase</fullName>
        <ecNumber evidence="2">7.1.2.2</ecNumber>
    </recommendedName>
</protein>
<dbReference type="InterPro" id="IPR022878">
    <property type="entry name" value="V-ATPase_asu"/>
</dbReference>
<keyword evidence="4" id="KW-0547">Nucleotide-binding</keyword>
<dbReference type="GO" id="GO:0046034">
    <property type="term" value="P:ATP metabolic process"/>
    <property type="evidence" value="ECO:0007669"/>
    <property type="project" value="InterPro"/>
</dbReference>
<dbReference type="GO" id="GO:0005765">
    <property type="term" value="C:lysosomal membrane"/>
    <property type="evidence" value="ECO:0007669"/>
    <property type="project" value="TreeGrafter"/>
</dbReference>
<dbReference type="InterPro" id="IPR004100">
    <property type="entry name" value="ATPase_F1/V1/A1_a/bsu_N"/>
</dbReference>
<proteinExistence type="inferred from homology"/>
<feature type="compositionally biased region" description="Basic and acidic residues" evidence="10">
    <location>
        <begin position="188"/>
        <end position="214"/>
    </location>
</feature>
<dbReference type="GO" id="GO:0005524">
    <property type="term" value="F:ATP binding"/>
    <property type="evidence" value="ECO:0007669"/>
    <property type="project" value="UniProtKB-KW"/>
</dbReference>
<dbReference type="EMBL" id="JXLN01009990">
    <property type="protein sequence ID" value="KPM04842.1"/>
    <property type="molecule type" value="Genomic_DNA"/>
</dbReference>
<evidence type="ECO:0000313" key="16">
    <source>
        <dbReference type="Proteomes" id="UP000616769"/>
    </source>
</evidence>
<evidence type="ECO:0000256" key="4">
    <source>
        <dbReference type="ARBA" id="ARBA00022741"/>
    </source>
</evidence>
<dbReference type="Pfam" id="PF16886">
    <property type="entry name" value="ATP-synt_ab_Xtn"/>
    <property type="match status" value="1"/>
</dbReference>
<dbReference type="EC" id="7.1.2.2" evidence="2"/>
<dbReference type="VEuPathDB" id="VectorBase:SSCA007699"/>
<accession>A0A132A1B6</accession>
<evidence type="ECO:0000256" key="8">
    <source>
        <dbReference type="ARBA" id="ARBA00023065"/>
    </source>
</evidence>
<dbReference type="InterPro" id="IPR055190">
    <property type="entry name" value="ATP-synt_VA_C"/>
</dbReference>
<dbReference type="Pfam" id="PF00006">
    <property type="entry name" value="ATP-synt_ab"/>
    <property type="match status" value="1"/>
</dbReference>
<dbReference type="InterPro" id="IPR018609">
    <property type="entry name" value="Bud13"/>
</dbReference>
<dbReference type="InterPro" id="IPR027417">
    <property type="entry name" value="P-loop_NTPase"/>
</dbReference>
<evidence type="ECO:0000259" key="13">
    <source>
        <dbReference type="Pfam" id="PF16886"/>
    </source>
</evidence>
<keyword evidence="3" id="KW-0813">Transport</keyword>
<dbReference type="InterPro" id="IPR031686">
    <property type="entry name" value="ATP-synth_a_Xtn"/>
</dbReference>
<gene>
    <name evidence="15" type="ORF">QR98_0032960</name>
</gene>
<comment type="catalytic activity">
    <reaction evidence="9">
        <text>ATP + H2O + 4 H(+)(in) = ADP + phosphate + 5 H(+)(out)</text>
        <dbReference type="Rhea" id="RHEA:57720"/>
        <dbReference type="ChEBI" id="CHEBI:15377"/>
        <dbReference type="ChEBI" id="CHEBI:15378"/>
        <dbReference type="ChEBI" id="CHEBI:30616"/>
        <dbReference type="ChEBI" id="CHEBI:43474"/>
        <dbReference type="ChEBI" id="CHEBI:456216"/>
        <dbReference type="EC" id="7.1.2.2"/>
    </reaction>
</comment>
<dbReference type="Pfam" id="PF02874">
    <property type="entry name" value="ATP-synt_ab_N"/>
    <property type="match status" value="1"/>
</dbReference>
<dbReference type="SUPFAM" id="SSF47917">
    <property type="entry name" value="C-terminal domain of alpha and beta subunits of F1 ATP synthase"/>
    <property type="match status" value="1"/>
</dbReference>
<dbReference type="Proteomes" id="UP000616769">
    <property type="component" value="Unassembled WGS sequence"/>
</dbReference>
<evidence type="ECO:0000256" key="1">
    <source>
        <dbReference type="ARBA" id="ARBA00008936"/>
    </source>
</evidence>
<dbReference type="InterPro" id="IPR036121">
    <property type="entry name" value="ATPase_F1/V1/A1_a/bsu_N_sf"/>
</dbReference>
<dbReference type="SUPFAM" id="SSF52540">
    <property type="entry name" value="P-loop containing nucleoside triphosphate hydrolases"/>
    <property type="match status" value="1"/>
</dbReference>
<keyword evidence="6" id="KW-0067">ATP-binding</keyword>
<dbReference type="GO" id="GO:0046961">
    <property type="term" value="F:proton-transporting ATPase activity, rotational mechanism"/>
    <property type="evidence" value="ECO:0007669"/>
    <property type="project" value="InterPro"/>
</dbReference>
<dbReference type="Gene3D" id="2.40.50.100">
    <property type="match status" value="1"/>
</dbReference>
<dbReference type="PANTHER" id="PTHR43607">
    <property type="entry name" value="V-TYPE PROTON ATPASE CATALYTIC SUBUNIT A"/>
    <property type="match status" value="1"/>
</dbReference>
<dbReference type="Pfam" id="PF09736">
    <property type="entry name" value="Bud13"/>
    <property type="match status" value="1"/>
</dbReference>
<comment type="similarity">
    <text evidence="1">Belongs to the ATPase alpha/beta chains family.</text>
</comment>
<dbReference type="InterPro" id="IPR024034">
    <property type="entry name" value="ATPase_F1/V1_b/a_C"/>
</dbReference>
<evidence type="ECO:0000259" key="14">
    <source>
        <dbReference type="Pfam" id="PF22919"/>
    </source>
</evidence>
<dbReference type="SUPFAM" id="SSF50615">
    <property type="entry name" value="N-terminal domain of alpha and beta subunits of F1 ATP synthase"/>
    <property type="match status" value="1"/>
</dbReference>
<dbReference type="PANTHER" id="PTHR43607:SF1">
    <property type="entry name" value="H(+)-TRANSPORTING TWO-SECTOR ATPASE"/>
    <property type="match status" value="1"/>
</dbReference>
<dbReference type="OrthoDB" id="1676488at2759"/>
<evidence type="ECO:0000259" key="11">
    <source>
        <dbReference type="Pfam" id="PF00006"/>
    </source>
</evidence>
<dbReference type="AlphaFoldDB" id="A0A132A1B6"/>
<dbReference type="FunFam" id="1.10.1140.10:FF:000002">
    <property type="entry name" value="V-type proton ATPase catalytic subunit A"/>
    <property type="match status" value="1"/>
</dbReference>
<feature type="domain" description="ATPsynthase alpha/beta subunit barrel-sandwich" evidence="13">
    <location>
        <begin position="385"/>
        <end position="485"/>
    </location>
</feature>
<feature type="region of interest" description="Disordered" evidence="10">
    <location>
        <begin position="188"/>
        <end position="230"/>
    </location>
</feature>
<reference evidence="15 16" key="1">
    <citation type="journal article" date="2015" name="Parasit. Vectors">
        <title>Draft genome of the scabies mite.</title>
        <authorList>
            <person name="Rider S.D.Jr."/>
            <person name="Morgan M.S."/>
            <person name="Arlian L.G."/>
        </authorList>
    </citation>
    <scope>NUCLEOTIDE SEQUENCE [LARGE SCALE GENOMIC DNA]</scope>
    <source>
        <strain evidence="15">Arlian Lab</strain>
    </source>
</reference>
<evidence type="ECO:0000256" key="7">
    <source>
        <dbReference type="ARBA" id="ARBA00022967"/>
    </source>
</evidence>
<evidence type="ECO:0000256" key="3">
    <source>
        <dbReference type="ARBA" id="ARBA00022448"/>
    </source>
</evidence>
<dbReference type="Gene3D" id="3.40.50.300">
    <property type="entry name" value="P-loop containing nucleotide triphosphate hydrolases"/>
    <property type="match status" value="1"/>
</dbReference>
<dbReference type="CDD" id="cd01134">
    <property type="entry name" value="V_A-ATPase_A"/>
    <property type="match status" value="1"/>
</dbReference>
<keyword evidence="7" id="KW-1278">Translocase</keyword>
<dbReference type="Gene3D" id="2.40.30.20">
    <property type="match status" value="1"/>
</dbReference>
<evidence type="ECO:0000259" key="12">
    <source>
        <dbReference type="Pfam" id="PF02874"/>
    </source>
</evidence>
<dbReference type="Pfam" id="PF22919">
    <property type="entry name" value="ATP-synt_VA_C"/>
    <property type="match status" value="1"/>
</dbReference>
<feature type="domain" description="ATPase F1/V1/A1 complex alpha/beta subunit N-terminal" evidence="12">
    <location>
        <begin position="293"/>
        <end position="333"/>
    </location>
</feature>
<dbReference type="Gene3D" id="1.10.1140.10">
    <property type="entry name" value="Bovine Mitochondrial F1-atpase, Atp Synthase Beta Chain, Chain D, domain 3"/>
    <property type="match status" value="1"/>
</dbReference>
<name>A0A132A1B6_SARSC</name>
<organism evidence="15 16">
    <name type="scientific">Sarcoptes scabiei</name>
    <name type="common">Itch mite</name>
    <name type="synonym">Acarus scabiei</name>
    <dbReference type="NCBI Taxonomy" id="52283"/>
    <lineage>
        <taxon>Eukaryota</taxon>
        <taxon>Metazoa</taxon>
        <taxon>Ecdysozoa</taxon>
        <taxon>Arthropoda</taxon>
        <taxon>Chelicerata</taxon>
        <taxon>Arachnida</taxon>
        <taxon>Acari</taxon>
        <taxon>Acariformes</taxon>
        <taxon>Sarcoptiformes</taxon>
        <taxon>Astigmata</taxon>
        <taxon>Psoroptidia</taxon>
        <taxon>Sarcoptoidea</taxon>
        <taxon>Sarcoptidae</taxon>
        <taxon>Sarcoptinae</taxon>
        <taxon>Sarcoptes</taxon>
    </lineage>
</organism>
<dbReference type="FunFam" id="2.40.50.100:FF:000008">
    <property type="entry name" value="V-type proton ATPase catalytic subunit A"/>
    <property type="match status" value="1"/>
</dbReference>